<protein>
    <submittedName>
        <fullName evidence="2">Uncharacterized protein</fullName>
    </submittedName>
</protein>
<sequence>MHGQLREGHVFGNPDDNSQDSVESMAIVRILDSSSDLYFCLRDFYHEALIGFEDWSRNYVVRSL</sequence>
<dbReference type="HOGENOM" id="CLU_2868648_0_0_1"/>
<name>M2YYQ3_PSEFD</name>
<dbReference type="KEGG" id="pfj:MYCFIDRAFT_174300"/>
<proteinExistence type="predicted"/>
<gene>
    <name evidence="2" type="ORF">MYCFIDRAFT_174300</name>
</gene>
<organism evidence="2 3">
    <name type="scientific">Pseudocercospora fijiensis (strain CIRAD86)</name>
    <name type="common">Black leaf streak disease fungus</name>
    <name type="synonym">Mycosphaerella fijiensis</name>
    <dbReference type="NCBI Taxonomy" id="383855"/>
    <lineage>
        <taxon>Eukaryota</taxon>
        <taxon>Fungi</taxon>
        <taxon>Dikarya</taxon>
        <taxon>Ascomycota</taxon>
        <taxon>Pezizomycotina</taxon>
        <taxon>Dothideomycetes</taxon>
        <taxon>Dothideomycetidae</taxon>
        <taxon>Mycosphaerellales</taxon>
        <taxon>Mycosphaerellaceae</taxon>
        <taxon>Pseudocercospora</taxon>
    </lineage>
</organism>
<evidence type="ECO:0000256" key="1">
    <source>
        <dbReference type="SAM" id="MobiDB-lite"/>
    </source>
</evidence>
<keyword evidence="3" id="KW-1185">Reference proteome</keyword>
<dbReference type="AlphaFoldDB" id="M2YYQ3"/>
<dbReference type="VEuPathDB" id="FungiDB:MYCFIDRAFT_174300"/>
<dbReference type="RefSeq" id="XP_007926186.1">
    <property type="nucleotide sequence ID" value="XM_007927995.1"/>
</dbReference>
<dbReference type="Proteomes" id="UP000016932">
    <property type="component" value="Unassembled WGS sequence"/>
</dbReference>
<evidence type="ECO:0000313" key="2">
    <source>
        <dbReference type="EMBL" id="EME82755.1"/>
    </source>
</evidence>
<evidence type="ECO:0000313" key="3">
    <source>
        <dbReference type="Proteomes" id="UP000016932"/>
    </source>
</evidence>
<accession>M2YYQ3</accession>
<dbReference type="EMBL" id="KB446558">
    <property type="protein sequence ID" value="EME82755.1"/>
    <property type="molecule type" value="Genomic_DNA"/>
</dbReference>
<dbReference type="GeneID" id="19333156"/>
<reference evidence="2 3" key="1">
    <citation type="journal article" date="2012" name="PLoS Pathog.">
        <title>Diverse lifestyles and strategies of plant pathogenesis encoded in the genomes of eighteen Dothideomycetes fungi.</title>
        <authorList>
            <person name="Ohm R.A."/>
            <person name="Feau N."/>
            <person name="Henrissat B."/>
            <person name="Schoch C.L."/>
            <person name="Horwitz B.A."/>
            <person name="Barry K.W."/>
            <person name="Condon B.J."/>
            <person name="Copeland A.C."/>
            <person name="Dhillon B."/>
            <person name="Glaser F."/>
            <person name="Hesse C.N."/>
            <person name="Kosti I."/>
            <person name="LaButti K."/>
            <person name="Lindquist E.A."/>
            <person name="Lucas S."/>
            <person name="Salamov A.A."/>
            <person name="Bradshaw R.E."/>
            <person name="Ciuffetti L."/>
            <person name="Hamelin R.C."/>
            <person name="Kema G.H.J."/>
            <person name="Lawrence C."/>
            <person name="Scott J.A."/>
            <person name="Spatafora J.W."/>
            <person name="Turgeon B.G."/>
            <person name="de Wit P.J.G.M."/>
            <person name="Zhong S."/>
            <person name="Goodwin S.B."/>
            <person name="Grigoriev I.V."/>
        </authorList>
    </citation>
    <scope>NUCLEOTIDE SEQUENCE [LARGE SCALE GENOMIC DNA]</scope>
    <source>
        <strain evidence="2 3">CIRAD86</strain>
    </source>
</reference>
<feature type="region of interest" description="Disordered" evidence="1">
    <location>
        <begin position="1"/>
        <end position="20"/>
    </location>
</feature>